<dbReference type="InterPro" id="IPR005073">
    <property type="entry name" value="Peptidase_M74"/>
</dbReference>
<evidence type="ECO:0000313" key="10">
    <source>
        <dbReference type="EMBL" id="TCZ57948.1"/>
    </source>
</evidence>
<feature type="disulfide bond" evidence="8">
    <location>
        <begin position="56"/>
        <end position="277"/>
    </location>
</feature>
<gene>
    <name evidence="10" type="ORF">EXY23_17340</name>
</gene>
<keyword evidence="7" id="KW-0482">Metalloprotease</keyword>
<keyword evidence="8" id="KW-1015">Disulfide bond</keyword>
<dbReference type="Pfam" id="PF03411">
    <property type="entry name" value="Peptidase_M74"/>
    <property type="match status" value="1"/>
</dbReference>
<feature type="chain" id="PRO_5020535051" evidence="9">
    <location>
        <begin position="21"/>
        <end position="284"/>
    </location>
</feature>
<protein>
    <submittedName>
        <fullName evidence="10">Penicillin-insensitive murein endopeptidase</fullName>
    </submittedName>
</protein>
<dbReference type="GO" id="GO:0030288">
    <property type="term" value="C:outer membrane-bounded periplasmic space"/>
    <property type="evidence" value="ECO:0007669"/>
    <property type="project" value="InterPro"/>
</dbReference>
<name>A0A4V2WKC0_9PROT</name>
<dbReference type="EMBL" id="SKBM01000017">
    <property type="protein sequence ID" value="TCZ57948.1"/>
    <property type="molecule type" value="Genomic_DNA"/>
</dbReference>
<dbReference type="InterPro" id="IPR009045">
    <property type="entry name" value="Zn_M74/Hedgehog-like"/>
</dbReference>
<evidence type="ECO:0000256" key="7">
    <source>
        <dbReference type="ARBA" id="ARBA00023049"/>
    </source>
</evidence>
<keyword evidence="2" id="KW-0479">Metal-binding</keyword>
<evidence type="ECO:0000256" key="5">
    <source>
        <dbReference type="ARBA" id="ARBA00022801"/>
    </source>
</evidence>
<feature type="disulfide bond" evidence="8">
    <location>
        <begin position="200"/>
        <end position="247"/>
    </location>
</feature>
<keyword evidence="11" id="KW-1185">Reference proteome</keyword>
<sequence length="284" mass="29899">MIRAAALALLLALAPASIHAQGVRAQGAAAPAAAWAALPGPLAGPPRIVGHTGLGCIAGAVSLPADGPGWQAVRLSRNRTWGHPALVAALRDLAALARAQGLPTLWIGDLGQPRGGPMPYGHASHQAGLDADIWLDLSPKPALSPAAREAIEVPSLVLPDESGVDPARWTPRHGALIRIAAELPEVDRIFVNHAIKRELCRTEAGAAWLHRVRPWRGHDSHMHVRLRCPPGQAECKDQAPVPPGDGCDASLDWWLSAEARHPPPRPPGPPPRLPAACQAILEAR</sequence>
<dbReference type="SUPFAM" id="SSF55166">
    <property type="entry name" value="Hedgehog/DD-peptidase"/>
    <property type="match status" value="1"/>
</dbReference>
<feature type="disulfide bond" evidence="8">
    <location>
        <begin position="228"/>
        <end position="235"/>
    </location>
</feature>
<proteinExistence type="predicted"/>
<keyword evidence="1" id="KW-0645">Protease</keyword>
<keyword evidence="3 9" id="KW-0732">Signal</keyword>
<accession>A0A4V2WKC0</accession>
<evidence type="ECO:0000256" key="9">
    <source>
        <dbReference type="SAM" id="SignalP"/>
    </source>
</evidence>
<reference evidence="10 11" key="1">
    <citation type="submission" date="2019-03" db="EMBL/GenBank/DDBJ databases">
        <title>Paracraurococcus aquatilis NE82 genome sequence.</title>
        <authorList>
            <person name="Zhao Y."/>
            <person name="Du Z."/>
        </authorList>
    </citation>
    <scope>NUCLEOTIDE SEQUENCE [LARGE SCALE GENOMIC DNA]</scope>
    <source>
        <strain evidence="10 11">NE82</strain>
    </source>
</reference>
<dbReference type="Gene3D" id="3.30.1380.10">
    <property type="match status" value="1"/>
</dbReference>
<dbReference type="NCBIfam" id="NF006947">
    <property type="entry name" value="PRK09429.1"/>
    <property type="match status" value="1"/>
</dbReference>
<dbReference type="GO" id="GO:0046872">
    <property type="term" value="F:metal ion binding"/>
    <property type="evidence" value="ECO:0007669"/>
    <property type="project" value="UniProtKB-KW"/>
</dbReference>
<organism evidence="10 11">
    <name type="scientific">Roseicella aquatilis</name>
    <dbReference type="NCBI Taxonomy" id="2527868"/>
    <lineage>
        <taxon>Bacteria</taxon>
        <taxon>Pseudomonadati</taxon>
        <taxon>Pseudomonadota</taxon>
        <taxon>Alphaproteobacteria</taxon>
        <taxon>Acetobacterales</taxon>
        <taxon>Roseomonadaceae</taxon>
        <taxon>Roseicella</taxon>
    </lineage>
</organism>
<evidence type="ECO:0000256" key="4">
    <source>
        <dbReference type="ARBA" id="ARBA00022764"/>
    </source>
</evidence>
<evidence type="ECO:0000313" key="11">
    <source>
        <dbReference type="Proteomes" id="UP000295023"/>
    </source>
</evidence>
<dbReference type="AlphaFoldDB" id="A0A4V2WKC0"/>
<evidence type="ECO:0000256" key="2">
    <source>
        <dbReference type="ARBA" id="ARBA00022723"/>
    </source>
</evidence>
<dbReference type="GO" id="GO:0006508">
    <property type="term" value="P:proteolysis"/>
    <property type="evidence" value="ECO:0007669"/>
    <property type="project" value="UniProtKB-KW"/>
</dbReference>
<evidence type="ECO:0000256" key="1">
    <source>
        <dbReference type="ARBA" id="ARBA00022670"/>
    </source>
</evidence>
<dbReference type="GO" id="GO:0008237">
    <property type="term" value="F:metallopeptidase activity"/>
    <property type="evidence" value="ECO:0007669"/>
    <property type="project" value="UniProtKB-KW"/>
</dbReference>
<dbReference type="GO" id="GO:0004252">
    <property type="term" value="F:serine-type endopeptidase activity"/>
    <property type="evidence" value="ECO:0007669"/>
    <property type="project" value="InterPro"/>
</dbReference>
<dbReference type="RefSeq" id="WP_132292172.1">
    <property type="nucleotide sequence ID" value="NZ_SKBM01000017.1"/>
</dbReference>
<evidence type="ECO:0000256" key="8">
    <source>
        <dbReference type="PIRSR" id="PIRSR018455-2"/>
    </source>
</evidence>
<dbReference type="PIRSF" id="PIRSF018455">
    <property type="entry name" value="MepA"/>
    <property type="match status" value="1"/>
</dbReference>
<keyword evidence="4" id="KW-0574">Periplasm</keyword>
<evidence type="ECO:0000256" key="6">
    <source>
        <dbReference type="ARBA" id="ARBA00022833"/>
    </source>
</evidence>
<dbReference type="OrthoDB" id="1467367at2"/>
<keyword evidence="5" id="KW-0378">Hydrolase</keyword>
<feature type="signal peptide" evidence="9">
    <location>
        <begin position="1"/>
        <end position="20"/>
    </location>
</feature>
<dbReference type="Proteomes" id="UP000295023">
    <property type="component" value="Unassembled WGS sequence"/>
</dbReference>
<evidence type="ECO:0000256" key="3">
    <source>
        <dbReference type="ARBA" id="ARBA00022729"/>
    </source>
</evidence>
<comment type="caution">
    <text evidence="10">The sequence shown here is derived from an EMBL/GenBank/DDBJ whole genome shotgun (WGS) entry which is preliminary data.</text>
</comment>
<keyword evidence="6" id="KW-0862">Zinc</keyword>